<reference evidence="3 4" key="1">
    <citation type="submission" date="2018-01" db="EMBL/GenBank/DDBJ databases">
        <title>Draft Genome Sequence of Komagataeibacter maltaceti LMG 1529, a Vinegar Producing Acetic Acid Bacterium Isolated from Malt Vinegar Brewery Acetifiers.</title>
        <authorList>
            <person name="Zhang Q."/>
            <person name="Hollensteiner J."/>
            <person name="Poehlein A."/>
            <person name="Daniel R."/>
        </authorList>
    </citation>
    <scope>NUCLEOTIDE SEQUENCE [LARGE SCALE GENOMIC DNA]</scope>
    <source>
        <strain evidence="3 4">LMG 1529</strain>
    </source>
</reference>
<evidence type="ECO:0000259" key="1">
    <source>
        <dbReference type="Pfam" id="PF04466"/>
    </source>
</evidence>
<name>A0A2S3W476_9PROT</name>
<dbReference type="InterPro" id="IPR035412">
    <property type="entry name" value="Terminase_L_N"/>
</dbReference>
<dbReference type="SUPFAM" id="SSF52540">
    <property type="entry name" value="P-loop containing nucleoside triphosphate hydrolases"/>
    <property type="match status" value="1"/>
</dbReference>
<dbReference type="InterPro" id="IPR027417">
    <property type="entry name" value="P-loop_NTPase"/>
</dbReference>
<dbReference type="NCBIfam" id="TIGR01547">
    <property type="entry name" value="phage_term_2"/>
    <property type="match status" value="1"/>
</dbReference>
<proteinExistence type="predicted"/>
<dbReference type="RefSeq" id="WP_167400111.1">
    <property type="nucleotide sequence ID" value="NZ_NKUE01000013.1"/>
</dbReference>
<organism evidence="3 4">
    <name type="scientific">Novacetimonas maltaceti</name>
    <dbReference type="NCBI Taxonomy" id="1203393"/>
    <lineage>
        <taxon>Bacteria</taxon>
        <taxon>Pseudomonadati</taxon>
        <taxon>Pseudomonadota</taxon>
        <taxon>Alphaproteobacteria</taxon>
        <taxon>Acetobacterales</taxon>
        <taxon>Acetobacteraceae</taxon>
        <taxon>Novacetimonas</taxon>
    </lineage>
</organism>
<dbReference type="EMBL" id="POTC01000006">
    <property type="protein sequence ID" value="POF63627.1"/>
    <property type="molecule type" value="Genomic_DNA"/>
</dbReference>
<comment type="caution">
    <text evidence="3">The sequence shown here is derived from an EMBL/GenBank/DDBJ whole genome shotgun (WGS) entry which is preliminary data.</text>
</comment>
<evidence type="ECO:0000313" key="4">
    <source>
        <dbReference type="Proteomes" id="UP000237344"/>
    </source>
</evidence>
<protein>
    <submittedName>
        <fullName evidence="3">Phage terminase large subunit</fullName>
    </submittedName>
</protein>
<dbReference type="PANTHER" id="PTHR39184:SF1">
    <property type="entry name" value="PBSX PHAGE TERMINASE LARGE SUBUNIT"/>
    <property type="match status" value="1"/>
</dbReference>
<keyword evidence="4" id="KW-1185">Reference proteome</keyword>
<dbReference type="Pfam" id="PF04466">
    <property type="entry name" value="Terminase_3"/>
    <property type="match status" value="1"/>
</dbReference>
<dbReference type="Gene3D" id="3.40.50.300">
    <property type="entry name" value="P-loop containing nucleotide triphosphate hydrolases"/>
    <property type="match status" value="1"/>
</dbReference>
<feature type="domain" description="Phage terminase large subunit C-terminal" evidence="2">
    <location>
        <begin position="294"/>
        <end position="384"/>
    </location>
</feature>
<gene>
    <name evidence="3" type="ORF">KMAL_08070</name>
</gene>
<dbReference type="InterPro" id="IPR052380">
    <property type="entry name" value="Viral_DNA_packaging_terminase"/>
</dbReference>
<feature type="domain" description="Phage terminase large subunit N-terminal" evidence="1">
    <location>
        <begin position="20"/>
        <end position="210"/>
    </location>
</feature>
<dbReference type="PANTHER" id="PTHR39184">
    <property type="match status" value="1"/>
</dbReference>
<dbReference type="Proteomes" id="UP000237344">
    <property type="component" value="Unassembled WGS sequence"/>
</dbReference>
<evidence type="ECO:0000259" key="2">
    <source>
        <dbReference type="Pfam" id="PF17288"/>
    </source>
</evidence>
<dbReference type="InterPro" id="IPR006437">
    <property type="entry name" value="Phage_terminase_lsu"/>
</dbReference>
<accession>A0A2S3W476</accession>
<dbReference type="AlphaFoldDB" id="A0A2S3W476"/>
<evidence type="ECO:0000313" key="3">
    <source>
        <dbReference type="EMBL" id="POF63627.1"/>
    </source>
</evidence>
<dbReference type="Gene3D" id="3.30.420.280">
    <property type="match status" value="1"/>
</dbReference>
<sequence>MTVVRVEIPPACAGILRPARYKILYGGRGSGKSWTVARVIVAMAAARPMRILCCREYHSSMADSVRRLLSDQVAALGLGPWFRIRENLMTTTCGSEILFRGLGRNVEAIKSTEKVDLCWVEEAQTLSRASLDILLPTIRAPGSEIWFTYNPEREDAPMHQMMCALRDDPDAIVRRVGWRDNPWFPAELDAERRRMLRHDPDAYDHVWEGECRTRSDAVVFGGHVEVAAFTTPPDARLYFGVDWGFARDPTVMVRCFIADDILHVDHEVFATGVEMDALATLFDRVPGSRDWPVRADASRPETISYLATRFGFRITAAAKWPGSVQDGIARLRAFRRIRVHPRCENIARELRMYSWRVDRLTGDVLPVLADGWDHGIDALRYALDGVIRNRRRMPAFTAAALRGI</sequence>
<dbReference type="Pfam" id="PF17288">
    <property type="entry name" value="Terminase_3C"/>
    <property type="match status" value="1"/>
</dbReference>
<dbReference type="InterPro" id="IPR035413">
    <property type="entry name" value="Terminase_L_C"/>
</dbReference>